<proteinExistence type="predicted"/>
<organism evidence="1 2">
    <name type="scientific">Candidatus Woesebacteria bacterium RIFOXYB1_FULL_38_16</name>
    <dbReference type="NCBI Taxonomy" id="1802538"/>
    <lineage>
        <taxon>Bacteria</taxon>
        <taxon>Candidatus Woeseibacteriota</taxon>
    </lineage>
</organism>
<dbReference type="EMBL" id="MGHY01000030">
    <property type="protein sequence ID" value="OGM78708.1"/>
    <property type="molecule type" value="Genomic_DNA"/>
</dbReference>
<evidence type="ECO:0000313" key="2">
    <source>
        <dbReference type="Proteomes" id="UP000178999"/>
    </source>
</evidence>
<evidence type="ECO:0000313" key="1">
    <source>
        <dbReference type="EMBL" id="OGM78708.1"/>
    </source>
</evidence>
<accession>A0A1F8CSG9</accession>
<dbReference type="AlphaFoldDB" id="A0A1F8CSG9"/>
<sequence length="139" mass="15787">MKSKPVGHVKRGAYYARLVPPVRISELEELNPNFTHTYAGNVNIHLSFVPVSDDPRVEAGFRTYYFGLIHRETRTQLIVAVDVPYFAPSGNTWETQLTTIDASLAKGNLSLVRQMEFAQTRRVLVEELKEAIAHKLNDF</sequence>
<protein>
    <submittedName>
        <fullName evidence="1">Uncharacterized protein</fullName>
    </submittedName>
</protein>
<reference evidence="1 2" key="1">
    <citation type="journal article" date="2016" name="Nat. Commun.">
        <title>Thousands of microbial genomes shed light on interconnected biogeochemical processes in an aquifer system.</title>
        <authorList>
            <person name="Anantharaman K."/>
            <person name="Brown C.T."/>
            <person name="Hug L.A."/>
            <person name="Sharon I."/>
            <person name="Castelle C.J."/>
            <person name="Probst A.J."/>
            <person name="Thomas B.C."/>
            <person name="Singh A."/>
            <person name="Wilkins M.J."/>
            <person name="Karaoz U."/>
            <person name="Brodie E.L."/>
            <person name="Williams K.H."/>
            <person name="Hubbard S.S."/>
            <person name="Banfield J.F."/>
        </authorList>
    </citation>
    <scope>NUCLEOTIDE SEQUENCE [LARGE SCALE GENOMIC DNA]</scope>
</reference>
<gene>
    <name evidence="1" type="ORF">A2382_04035</name>
</gene>
<name>A0A1F8CSG9_9BACT</name>
<dbReference type="Proteomes" id="UP000178999">
    <property type="component" value="Unassembled WGS sequence"/>
</dbReference>
<comment type="caution">
    <text evidence="1">The sequence shown here is derived from an EMBL/GenBank/DDBJ whole genome shotgun (WGS) entry which is preliminary data.</text>
</comment>
<dbReference type="STRING" id="1802538.A2382_04035"/>